<dbReference type="Proteomes" id="UP000332515">
    <property type="component" value="Unassembled WGS sequence"/>
</dbReference>
<comment type="caution">
    <text evidence="8">The sequence shown here is derived from an EMBL/GenBank/DDBJ whole genome shotgun (WGS) entry which is preliminary data.</text>
</comment>
<keyword evidence="2 5" id="KW-0813">Transport</keyword>
<keyword evidence="4 5" id="KW-0574">Periplasm</keyword>
<evidence type="ECO:0000313" key="9">
    <source>
        <dbReference type="Proteomes" id="UP000332515"/>
    </source>
</evidence>
<dbReference type="GO" id="GO:0015846">
    <property type="term" value="P:polyamine transport"/>
    <property type="evidence" value="ECO:0007669"/>
    <property type="project" value="InterPro"/>
</dbReference>
<organism evidence="8 9">
    <name type="scientific">Segnochrobactrum spirostomi</name>
    <dbReference type="NCBI Taxonomy" id="2608987"/>
    <lineage>
        <taxon>Bacteria</taxon>
        <taxon>Pseudomonadati</taxon>
        <taxon>Pseudomonadota</taxon>
        <taxon>Alphaproteobacteria</taxon>
        <taxon>Hyphomicrobiales</taxon>
        <taxon>Segnochrobactraceae</taxon>
        <taxon>Segnochrobactrum</taxon>
    </lineage>
</organism>
<keyword evidence="9" id="KW-1185">Reference proteome</keyword>
<dbReference type="PANTHER" id="PTHR30222:SF12">
    <property type="entry name" value="NORSPERMIDINE SENSOR"/>
    <property type="match status" value="1"/>
</dbReference>
<proteinExistence type="inferred from homology"/>
<comment type="subcellular location">
    <subcellularLocation>
        <location evidence="1 5">Periplasm</location>
    </subcellularLocation>
</comment>
<evidence type="ECO:0000256" key="2">
    <source>
        <dbReference type="ARBA" id="ARBA00022448"/>
    </source>
</evidence>
<evidence type="ECO:0000313" key="8">
    <source>
        <dbReference type="EMBL" id="MQT12473.1"/>
    </source>
</evidence>
<dbReference type="Pfam" id="PF13416">
    <property type="entry name" value="SBP_bac_8"/>
    <property type="match status" value="1"/>
</dbReference>
<dbReference type="InterPro" id="IPR001188">
    <property type="entry name" value="Sperm_putr-bd"/>
</dbReference>
<dbReference type="PRINTS" id="PR00909">
    <property type="entry name" value="SPERMDNBNDNG"/>
</dbReference>
<evidence type="ECO:0000256" key="6">
    <source>
        <dbReference type="PIRSR" id="PIRSR019574-1"/>
    </source>
</evidence>
<gene>
    <name evidence="8" type="ORF">F0357_07305</name>
</gene>
<feature type="binding site" evidence="6">
    <location>
        <begin position="168"/>
        <end position="171"/>
    </location>
    <ligand>
        <name>spermidine</name>
        <dbReference type="ChEBI" id="CHEBI:57834"/>
    </ligand>
</feature>
<sequence>MSTLKKTAAALIAGVLIAAAPVAAEAKELFLYNWTNYMPPDLLKRFTAETGIKVTLDQYDSNETLLAKLQAGGTGYDVIVPSDYMVKIMADQGLIQDIGVNQMPNFKNVGGPLKAPYFDPDRKYTAPYMYGTTGFTYDSAVTGPLESSWKEFFEPKEVLKGKIGVLNDQREVILAASYYLGVPACSEDPKQMKKVQDLLLAQKPFVALYNSDGTIERMVAKEVVMHQQWNGAAHRTKQDLKTAVYVYPKEGINLWADNLAVPVGAKNVEEAKTFINWMMDPKNIAEATNFTGYMNAVPGSAEFLDPALAKDPAVVPPKEDEALMKMAPGCSAKAKELMDKVWTNVRK</sequence>
<reference evidence="8 9" key="1">
    <citation type="submission" date="2019-09" db="EMBL/GenBank/DDBJ databases">
        <title>Segnochrobactrum spirostomi gen. nov., sp. nov., isolated from the ciliate Spirostomum cf. yagiui and description of a novel family, Segnochrobactraceae fam. nov. within the order Rhizobiales of the class Alphaproteobacteria.</title>
        <authorList>
            <person name="Akter S."/>
            <person name="Shazib S.U.A."/>
            <person name="Shin M.K."/>
        </authorList>
    </citation>
    <scope>NUCLEOTIDE SEQUENCE [LARGE SCALE GENOMIC DNA]</scope>
    <source>
        <strain evidence="8 9">Sp-1</strain>
    </source>
</reference>
<dbReference type="RefSeq" id="WP_153479733.1">
    <property type="nucleotide sequence ID" value="NZ_VWNA01000001.1"/>
</dbReference>
<evidence type="ECO:0000256" key="3">
    <source>
        <dbReference type="ARBA" id="ARBA00022729"/>
    </source>
</evidence>
<feature type="signal peptide" evidence="7">
    <location>
        <begin position="1"/>
        <end position="26"/>
    </location>
</feature>
<evidence type="ECO:0000256" key="4">
    <source>
        <dbReference type="ARBA" id="ARBA00022764"/>
    </source>
</evidence>
<dbReference type="EMBL" id="VWNA01000001">
    <property type="protein sequence ID" value="MQT12473.1"/>
    <property type="molecule type" value="Genomic_DNA"/>
</dbReference>
<dbReference type="InterPro" id="IPR006059">
    <property type="entry name" value="SBP"/>
</dbReference>
<dbReference type="Gene3D" id="3.40.190.10">
    <property type="entry name" value="Periplasmic binding protein-like II"/>
    <property type="match status" value="2"/>
</dbReference>
<dbReference type="PIRSF" id="PIRSF019574">
    <property type="entry name" value="Periplasmic_polyamine_BP"/>
    <property type="match status" value="1"/>
</dbReference>
<name>A0A6A7Y0Q9_9HYPH</name>
<evidence type="ECO:0000256" key="1">
    <source>
        <dbReference type="ARBA" id="ARBA00004418"/>
    </source>
</evidence>
<dbReference type="GO" id="GO:0019808">
    <property type="term" value="F:polyamine binding"/>
    <property type="evidence" value="ECO:0007669"/>
    <property type="project" value="InterPro"/>
</dbReference>
<protein>
    <recommendedName>
        <fullName evidence="5">Putrescine-binding periplasmic protein</fullName>
    </recommendedName>
</protein>
<accession>A0A6A7Y0Q9</accession>
<evidence type="ECO:0000256" key="5">
    <source>
        <dbReference type="PIRNR" id="PIRNR019574"/>
    </source>
</evidence>
<keyword evidence="3 7" id="KW-0732">Signal</keyword>
<feature type="binding site" evidence="6">
    <location>
        <position position="84"/>
    </location>
    <ligand>
        <name>spermidine</name>
        <dbReference type="ChEBI" id="CHEBI:57834"/>
    </ligand>
</feature>
<comment type="function">
    <text evidence="5">Required for the activity of the bacterial periplasmic transport system of putrescine.</text>
</comment>
<comment type="similarity">
    <text evidence="5">Belongs to the bacterial solute-binding protein PotD/PotF family.</text>
</comment>
<evidence type="ECO:0000256" key="7">
    <source>
        <dbReference type="SAM" id="SignalP"/>
    </source>
</evidence>
<dbReference type="GO" id="GO:0042597">
    <property type="term" value="C:periplasmic space"/>
    <property type="evidence" value="ECO:0007669"/>
    <property type="project" value="UniProtKB-SubCell"/>
</dbReference>
<dbReference type="SUPFAM" id="SSF53850">
    <property type="entry name" value="Periplasmic binding protein-like II"/>
    <property type="match status" value="1"/>
</dbReference>
<dbReference type="PANTHER" id="PTHR30222">
    <property type="entry name" value="SPERMIDINE/PUTRESCINE-BINDING PERIPLASMIC PROTEIN"/>
    <property type="match status" value="1"/>
</dbReference>
<dbReference type="AlphaFoldDB" id="A0A6A7Y0Q9"/>
<feature type="chain" id="PRO_5025684143" description="Putrescine-binding periplasmic protein" evidence="7">
    <location>
        <begin position="27"/>
        <end position="347"/>
    </location>
</feature>